<feature type="domain" description="Rhodanese" evidence="1">
    <location>
        <begin position="30"/>
        <end position="123"/>
    </location>
</feature>
<comment type="caution">
    <text evidence="2">The sequence shown here is derived from an EMBL/GenBank/DDBJ whole genome shotgun (WGS) entry which is preliminary data.</text>
</comment>
<dbReference type="AlphaFoldDB" id="A0A2N3HYC8"/>
<dbReference type="SUPFAM" id="SSF52821">
    <property type="entry name" value="Rhodanese/Cell cycle control phosphatase"/>
    <property type="match status" value="1"/>
</dbReference>
<dbReference type="PROSITE" id="PS50206">
    <property type="entry name" value="RHODANESE_3"/>
    <property type="match status" value="1"/>
</dbReference>
<dbReference type="EMBL" id="MVDD01000006">
    <property type="protein sequence ID" value="PKQ63037.1"/>
    <property type="molecule type" value="Genomic_DNA"/>
</dbReference>
<reference evidence="2 3" key="1">
    <citation type="journal article" date="2017" name="Front. Microbiol.">
        <title>Labilibaculum manganireducens gen. nov., sp. nov. and Labilibaculum filiforme sp. nov., Novel Bacteroidetes Isolated from Subsurface Sediments of the Baltic Sea.</title>
        <authorList>
            <person name="Vandieken V."/>
            <person name="Marshall I.P."/>
            <person name="Niemann H."/>
            <person name="Engelen B."/>
            <person name="Cypionka H."/>
        </authorList>
    </citation>
    <scope>NUCLEOTIDE SEQUENCE [LARGE SCALE GENOMIC DNA]</scope>
    <source>
        <strain evidence="2 3">59.16B</strain>
    </source>
</reference>
<evidence type="ECO:0000259" key="1">
    <source>
        <dbReference type="PROSITE" id="PS50206"/>
    </source>
</evidence>
<gene>
    <name evidence="2" type="ORF">BZG02_09705</name>
</gene>
<dbReference type="PANTHER" id="PTHR43031">
    <property type="entry name" value="FAD-DEPENDENT OXIDOREDUCTASE"/>
    <property type="match status" value="1"/>
</dbReference>
<dbReference type="Proteomes" id="UP000233535">
    <property type="component" value="Unassembled WGS sequence"/>
</dbReference>
<proteinExistence type="predicted"/>
<evidence type="ECO:0000313" key="2">
    <source>
        <dbReference type="EMBL" id="PKQ63037.1"/>
    </source>
</evidence>
<dbReference type="InterPro" id="IPR036873">
    <property type="entry name" value="Rhodanese-like_dom_sf"/>
</dbReference>
<dbReference type="Gene3D" id="3.40.250.10">
    <property type="entry name" value="Rhodanese-like domain"/>
    <property type="match status" value="1"/>
</dbReference>
<sequence length="129" mass="14608">MNDLEKVIGEMDFQYFGNGEHKMEVEQFLSAENTVFLDVRAKEEQETVKLTLSHHCKVIEIPTNEIPTRINEIPKDKTIGIFCSAGVRATIIFVYLKSKGYKDVKIILGGYPPLMAAVMPGKLYKTLNK</sequence>
<dbReference type="InterPro" id="IPR001763">
    <property type="entry name" value="Rhodanese-like_dom"/>
</dbReference>
<protein>
    <submittedName>
        <fullName evidence="2">Sulfurtransferase</fullName>
    </submittedName>
</protein>
<accession>A0A2N3HYC8</accession>
<dbReference type="InterPro" id="IPR050229">
    <property type="entry name" value="GlpE_sulfurtransferase"/>
</dbReference>
<dbReference type="SMART" id="SM00450">
    <property type="entry name" value="RHOD"/>
    <property type="match status" value="1"/>
</dbReference>
<dbReference type="RefSeq" id="WP_101261243.1">
    <property type="nucleotide sequence ID" value="NZ_MVDD01000006.1"/>
</dbReference>
<keyword evidence="2" id="KW-0808">Transferase</keyword>
<dbReference type="CDD" id="cd00158">
    <property type="entry name" value="RHOD"/>
    <property type="match status" value="1"/>
</dbReference>
<organism evidence="2 3">
    <name type="scientific">Labilibaculum filiforme</name>
    <dbReference type="NCBI Taxonomy" id="1940526"/>
    <lineage>
        <taxon>Bacteria</taxon>
        <taxon>Pseudomonadati</taxon>
        <taxon>Bacteroidota</taxon>
        <taxon>Bacteroidia</taxon>
        <taxon>Marinilabiliales</taxon>
        <taxon>Marinifilaceae</taxon>
        <taxon>Labilibaculum</taxon>
    </lineage>
</organism>
<dbReference type="OrthoDB" id="1450994at2"/>
<dbReference type="PANTHER" id="PTHR43031:SF16">
    <property type="entry name" value="OXIDOREDUCTASE"/>
    <property type="match status" value="1"/>
</dbReference>
<keyword evidence="3" id="KW-1185">Reference proteome</keyword>
<name>A0A2N3HYC8_9BACT</name>
<dbReference type="GO" id="GO:0016740">
    <property type="term" value="F:transferase activity"/>
    <property type="evidence" value="ECO:0007669"/>
    <property type="project" value="UniProtKB-KW"/>
</dbReference>
<evidence type="ECO:0000313" key="3">
    <source>
        <dbReference type="Proteomes" id="UP000233535"/>
    </source>
</evidence>
<dbReference type="Pfam" id="PF00581">
    <property type="entry name" value="Rhodanese"/>
    <property type="match status" value="1"/>
</dbReference>